<comment type="caution">
    <text evidence="2">The sequence shown here is derived from an EMBL/GenBank/DDBJ whole genome shotgun (WGS) entry which is preliminary data.</text>
</comment>
<dbReference type="Proteomes" id="UP001144280">
    <property type="component" value="Unassembled WGS sequence"/>
</dbReference>
<protein>
    <recommendedName>
        <fullName evidence="1">Trypsin-co-occurring domain-containing protein</fullName>
    </recommendedName>
</protein>
<dbReference type="EMBL" id="BSDI01000003">
    <property type="protein sequence ID" value="GLH95449.1"/>
    <property type="molecule type" value="Genomic_DNA"/>
</dbReference>
<reference evidence="2" key="1">
    <citation type="submission" date="2022-12" db="EMBL/GenBank/DDBJ databases">
        <title>New Phytohabitans aurantiacus sp. RD004123 nov., an actinomycete isolated from soil.</title>
        <authorList>
            <person name="Triningsih D.W."/>
            <person name="Harunari E."/>
            <person name="Igarashi Y."/>
        </authorList>
    </citation>
    <scope>NUCLEOTIDE SEQUENCE</scope>
    <source>
        <strain evidence="2">RD004123</strain>
    </source>
</reference>
<sequence>MHADNELTLAEALGSLREQLMDAVDQAQGEDLALVCQGIEVELQVTVATTVKGEIRGGFWNVVTAGGGVDRSNAAVHTVKLSLVPERGGSAEKLRLADPD</sequence>
<proteinExistence type="predicted"/>
<dbReference type="InterPro" id="IPR045608">
    <property type="entry name" value="Trypco2"/>
</dbReference>
<feature type="domain" description="Trypsin-co-occurring" evidence="1">
    <location>
        <begin position="8"/>
        <end position="85"/>
    </location>
</feature>
<keyword evidence="3" id="KW-1185">Reference proteome</keyword>
<evidence type="ECO:0000259" key="1">
    <source>
        <dbReference type="Pfam" id="PF19631"/>
    </source>
</evidence>
<dbReference type="RefSeq" id="WP_281892470.1">
    <property type="nucleotide sequence ID" value="NZ_BSDI01000003.1"/>
</dbReference>
<gene>
    <name evidence="2" type="ORF">Pa4123_07210</name>
</gene>
<evidence type="ECO:0000313" key="3">
    <source>
        <dbReference type="Proteomes" id="UP001144280"/>
    </source>
</evidence>
<accession>A0ABQ5QMI6</accession>
<dbReference type="Pfam" id="PF19631">
    <property type="entry name" value="Trypco2"/>
    <property type="match status" value="1"/>
</dbReference>
<evidence type="ECO:0000313" key="2">
    <source>
        <dbReference type="EMBL" id="GLH95449.1"/>
    </source>
</evidence>
<organism evidence="2 3">
    <name type="scientific">Phytohabitans aurantiacus</name>
    <dbReference type="NCBI Taxonomy" id="3016789"/>
    <lineage>
        <taxon>Bacteria</taxon>
        <taxon>Bacillati</taxon>
        <taxon>Actinomycetota</taxon>
        <taxon>Actinomycetes</taxon>
        <taxon>Micromonosporales</taxon>
        <taxon>Micromonosporaceae</taxon>
    </lineage>
</organism>
<name>A0ABQ5QMI6_9ACTN</name>